<accession>A0A2P2QML9</accession>
<name>A0A2P2QML9_RHIMU</name>
<proteinExistence type="predicted"/>
<sequence length="31" mass="3639">MALIIYLQFPDKQISQSHYKNNFGGRLELTL</sequence>
<dbReference type="AlphaFoldDB" id="A0A2P2QML9"/>
<organism evidence="1">
    <name type="scientific">Rhizophora mucronata</name>
    <name type="common">Asiatic mangrove</name>
    <dbReference type="NCBI Taxonomy" id="61149"/>
    <lineage>
        <taxon>Eukaryota</taxon>
        <taxon>Viridiplantae</taxon>
        <taxon>Streptophyta</taxon>
        <taxon>Embryophyta</taxon>
        <taxon>Tracheophyta</taxon>
        <taxon>Spermatophyta</taxon>
        <taxon>Magnoliopsida</taxon>
        <taxon>eudicotyledons</taxon>
        <taxon>Gunneridae</taxon>
        <taxon>Pentapetalae</taxon>
        <taxon>rosids</taxon>
        <taxon>fabids</taxon>
        <taxon>Malpighiales</taxon>
        <taxon>Rhizophoraceae</taxon>
        <taxon>Rhizophora</taxon>
    </lineage>
</organism>
<reference evidence="1" key="1">
    <citation type="submission" date="2018-02" db="EMBL/GenBank/DDBJ databases">
        <title>Rhizophora mucronata_Transcriptome.</title>
        <authorList>
            <person name="Meera S.P."/>
            <person name="Sreeshan A."/>
            <person name="Augustine A."/>
        </authorList>
    </citation>
    <scope>NUCLEOTIDE SEQUENCE</scope>
    <source>
        <tissue evidence="1">Leaf</tissue>
    </source>
</reference>
<evidence type="ECO:0000313" key="1">
    <source>
        <dbReference type="EMBL" id="MBX68137.1"/>
    </source>
</evidence>
<dbReference type="EMBL" id="GGEC01087653">
    <property type="protein sequence ID" value="MBX68137.1"/>
    <property type="molecule type" value="Transcribed_RNA"/>
</dbReference>
<protein>
    <submittedName>
        <fullName evidence="1">Uncharacterized protein</fullName>
    </submittedName>
</protein>